<accession>A0A533QCS8</accession>
<dbReference type="PANTHER" id="PTHR30195:SF15">
    <property type="entry name" value="TYPE I RESTRICTION ENZYME HINDI ENDONUCLEASE SUBUNIT"/>
    <property type="match status" value="1"/>
</dbReference>
<evidence type="ECO:0000256" key="1">
    <source>
        <dbReference type="ARBA" id="ARBA00022747"/>
    </source>
</evidence>
<sequence>MEALYEIISPDAFLRPYLKDYNFISEIYAVVRNAFTKKVNMDREFLRKTNQLVREHVDIYKVQGGFDIFEIDEDTLKKIKEKTGNDNVRVINLIKSIEKYVAENSDDLSLIPLVVRAQEIQERYENRQEETRKILDELSTIMESEVKRKKEQQAKGFDGLASFIYTVLVDKKMKSPNCTTRKIRNTFKEFPHWQGSEQEARELRTALYGVLGSIEDDMDKVVGFVDYLFNLLEKAQNI</sequence>
<comment type="caution">
    <text evidence="2">The sequence shown here is derived from an EMBL/GenBank/DDBJ whole genome shotgun (WGS) entry which is preliminary data.</text>
</comment>
<dbReference type="Proteomes" id="UP000319783">
    <property type="component" value="Unassembled WGS sequence"/>
</dbReference>
<organism evidence="2 3">
    <name type="scientific">Candidatus Jettenia ecosi</name>
    <dbReference type="NCBI Taxonomy" id="2494326"/>
    <lineage>
        <taxon>Bacteria</taxon>
        <taxon>Pseudomonadati</taxon>
        <taxon>Planctomycetota</taxon>
        <taxon>Candidatus Brocadiia</taxon>
        <taxon>Candidatus Brocadiales</taxon>
        <taxon>Candidatus Brocadiaceae</taxon>
        <taxon>Candidatus Jettenia</taxon>
    </lineage>
</organism>
<evidence type="ECO:0000313" key="2">
    <source>
        <dbReference type="EMBL" id="TLD42543.1"/>
    </source>
</evidence>
<dbReference type="GO" id="GO:0009307">
    <property type="term" value="P:DNA restriction-modification system"/>
    <property type="evidence" value="ECO:0007669"/>
    <property type="project" value="UniProtKB-KW"/>
</dbReference>
<protein>
    <submittedName>
        <fullName evidence="2">Type I restriction-modification system, restriction subunit R</fullName>
    </submittedName>
</protein>
<dbReference type="PANTHER" id="PTHR30195">
    <property type="entry name" value="TYPE I SITE-SPECIFIC DEOXYRIBONUCLEASE PROTEIN SUBUNIT M AND R"/>
    <property type="match status" value="1"/>
</dbReference>
<proteinExistence type="predicted"/>
<keyword evidence="1" id="KW-0680">Restriction system</keyword>
<dbReference type="EMBL" id="SULG01000017">
    <property type="protein sequence ID" value="TLD42543.1"/>
    <property type="molecule type" value="Genomic_DNA"/>
</dbReference>
<gene>
    <name evidence="2" type="ORF">JETT_1099</name>
</gene>
<reference evidence="2 3" key="1">
    <citation type="submission" date="2019-04" db="EMBL/GenBank/DDBJ databases">
        <title>Genome of a novel bacterium Candidatus Jettenia ecosi reconstructed from metagenome of an anammox bioreactor.</title>
        <authorList>
            <person name="Mardanov A.V."/>
            <person name="Beletsky A.V."/>
            <person name="Ravin N.V."/>
            <person name="Botchkova E.A."/>
            <person name="Litti Y.V."/>
            <person name="Nozhevnikova A.N."/>
        </authorList>
    </citation>
    <scope>NUCLEOTIDE SEQUENCE [LARGE SCALE GENOMIC DNA]</scope>
    <source>
        <strain evidence="2">J2</strain>
    </source>
</reference>
<evidence type="ECO:0000313" key="3">
    <source>
        <dbReference type="Proteomes" id="UP000319783"/>
    </source>
</evidence>
<dbReference type="AlphaFoldDB" id="A0A533QCS8"/>
<dbReference type="InterPro" id="IPR051268">
    <property type="entry name" value="Type-I_R_enzyme_R_subunit"/>
</dbReference>
<name>A0A533QCS8_9BACT</name>